<comment type="caution">
    <text evidence="1">The sequence shown here is derived from an EMBL/GenBank/DDBJ whole genome shotgun (WGS) entry which is preliminary data.</text>
</comment>
<dbReference type="EMBL" id="BARV01045790">
    <property type="protein sequence ID" value="GAI71431.1"/>
    <property type="molecule type" value="Genomic_DNA"/>
</dbReference>
<dbReference type="AlphaFoldDB" id="X1RWY4"/>
<evidence type="ECO:0000313" key="1">
    <source>
        <dbReference type="EMBL" id="GAI71431.1"/>
    </source>
</evidence>
<feature type="non-terminal residue" evidence="1">
    <location>
        <position position="1"/>
    </location>
</feature>
<sequence>DLDSVVQAMKDNHPYEEPAYDIYKLATRNLKLLHLLLITHYSN</sequence>
<dbReference type="InterPro" id="IPR015867">
    <property type="entry name" value="N-reg_PII/ATP_PRibTrfase_C"/>
</dbReference>
<reference evidence="1" key="1">
    <citation type="journal article" date="2014" name="Front. Microbiol.">
        <title>High frequency of phylogenetically diverse reductive dehalogenase-homologous genes in deep subseafloor sedimentary metagenomes.</title>
        <authorList>
            <person name="Kawai M."/>
            <person name="Futagami T."/>
            <person name="Toyoda A."/>
            <person name="Takaki Y."/>
            <person name="Nishi S."/>
            <person name="Hori S."/>
            <person name="Arai W."/>
            <person name="Tsubouchi T."/>
            <person name="Morono Y."/>
            <person name="Uchiyama I."/>
            <person name="Ito T."/>
            <person name="Fujiyama A."/>
            <person name="Inagaki F."/>
            <person name="Takami H."/>
        </authorList>
    </citation>
    <scope>NUCLEOTIDE SEQUENCE</scope>
    <source>
        <strain evidence="1">Expedition CK06-06</strain>
    </source>
</reference>
<protein>
    <submittedName>
        <fullName evidence="1">Uncharacterized protein</fullName>
    </submittedName>
</protein>
<organism evidence="1">
    <name type="scientific">marine sediment metagenome</name>
    <dbReference type="NCBI Taxonomy" id="412755"/>
    <lineage>
        <taxon>unclassified sequences</taxon>
        <taxon>metagenomes</taxon>
        <taxon>ecological metagenomes</taxon>
    </lineage>
</organism>
<dbReference type="Gene3D" id="3.30.70.120">
    <property type="match status" value="1"/>
</dbReference>
<proteinExistence type="predicted"/>
<name>X1RWY4_9ZZZZ</name>
<gene>
    <name evidence="1" type="ORF">S06H3_66816</name>
</gene>
<accession>X1RWY4</accession>